<keyword evidence="5" id="KW-1185">Reference proteome</keyword>
<feature type="repeat" description="PPR" evidence="3">
    <location>
        <begin position="457"/>
        <end position="491"/>
    </location>
</feature>
<reference evidence="4" key="2">
    <citation type="submission" date="2023-05" db="EMBL/GenBank/DDBJ databases">
        <authorList>
            <person name="Schelkunov M.I."/>
        </authorList>
    </citation>
    <scope>NUCLEOTIDE SEQUENCE</scope>
    <source>
        <strain evidence="4">Hsosn_3</strain>
        <tissue evidence="4">Leaf</tissue>
    </source>
</reference>
<dbReference type="Gene3D" id="1.25.40.10">
    <property type="entry name" value="Tetratricopeptide repeat domain"/>
    <property type="match status" value="4"/>
</dbReference>
<keyword evidence="2" id="KW-0677">Repeat</keyword>
<proteinExistence type="inferred from homology"/>
<accession>A0AAD8IPK6</accession>
<comment type="similarity">
    <text evidence="1">Belongs to the PPR family. P subfamily.</text>
</comment>
<dbReference type="EMBL" id="JAUIZM010000004">
    <property type="protein sequence ID" value="KAK1388588.1"/>
    <property type="molecule type" value="Genomic_DNA"/>
</dbReference>
<sequence length="530" mass="60476">MIIKSKVYFHLHSHFLSPLSTLTSIPLSFSTLETQLDLQNDAVDDSEIIKPILQLTSSETLISDKLHSIIKTHHRNNPNPNPNFNPNLTIPTLSFDFSQISAANSLSSNVVRHVIEKCGGTRHGIPFTQTLAFFNWATNFVDSPDVYNEMIDLCGKVRNFDVAWYLIETMKSRNVELSNFTFSVLIRRYVRAGLASEAIHAFNRMEEYGCVADKIAFSNVISILCKKRRAVEAQAFFDGLKDKFEADVIVYTSLVNGWCRAGDISEAERVFSEMKEVGIQPNVYTYSIVIDALCRCGQITRAHDVFAEMIDAGCQPNAITFNNLMRVHVKAGRTERVLQVYNQMRKLNCAADTITYNFLIETHCRDENRDEAIKVINTMVRKGCEANASTFNPIFRCILKAGDVNSAHRLFARMKEIKCKPNTVTYNILMRMFADSKSADMVIKLKQEMDEGEIEPNVNTYRILISLYCGMGHWNNAYKFFREMMEEKCLKPSQAVYEMVLQQLRKAGQIKKHEELVEKMVIRGFVARPL</sequence>
<protein>
    <submittedName>
        <fullName evidence="4">Pentatricopeptide repeat-containing protein, mitochondrial</fullName>
    </submittedName>
</protein>
<evidence type="ECO:0000256" key="2">
    <source>
        <dbReference type="ARBA" id="ARBA00022737"/>
    </source>
</evidence>
<dbReference type="Proteomes" id="UP001237642">
    <property type="component" value="Unassembled WGS sequence"/>
</dbReference>
<feature type="repeat" description="PPR" evidence="3">
    <location>
        <begin position="422"/>
        <end position="456"/>
    </location>
</feature>
<feature type="repeat" description="PPR" evidence="3">
    <location>
        <begin position="282"/>
        <end position="316"/>
    </location>
</feature>
<feature type="repeat" description="PPR" evidence="3">
    <location>
        <begin position="387"/>
        <end position="421"/>
    </location>
</feature>
<dbReference type="Pfam" id="PF12854">
    <property type="entry name" value="PPR_1"/>
    <property type="match status" value="1"/>
</dbReference>
<name>A0AAD8IPK6_9APIA</name>
<dbReference type="Pfam" id="PF13041">
    <property type="entry name" value="PPR_2"/>
    <property type="match status" value="3"/>
</dbReference>
<organism evidence="4 5">
    <name type="scientific">Heracleum sosnowskyi</name>
    <dbReference type="NCBI Taxonomy" id="360622"/>
    <lineage>
        <taxon>Eukaryota</taxon>
        <taxon>Viridiplantae</taxon>
        <taxon>Streptophyta</taxon>
        <taxon>Embryophyta</taxon>
        <taxon>Tracheophyta</taxon>
        <taxon>Spermatophyta</taxon>
        <taxon>Magnoliopsida</taxon>
        <taxon>eudicotyledons</taxon>
        <taxon>Gunneridae</taxon>
        <taxon>Pentapetalae</taxon>
        <taxon>asterids</taxon>
        <taxon>campanulids</taxon>
        <taxon>Apiales</taxon>
        <taxon>Apiaceae</taxon>
        <taxon>Apioideae</taxon>
        <taxon>apioid superclade</taxon>
        <taxon>Tordylieae</taxon>
        <taxon>Tordyliinae</taxon>
        <taxon>Heracleum</taxon>
    </lineage>
</organism>
<reference evidence="4" key="1">
    <citation type="submission" date="2023-02" db="EMBL/GenBank/DDBJ databases">
        <title>Genome of toxic invasive species Heracleum sosnowskyi carries increased number of genes despite the absence of recent whole-genome duplications.</title>
        <authorList>
            <person name="Schelkunov M."/>
            <person name="Shtratnikova V."/>
            <person name="Makarenko M."/>
            <person name="Klepikova A."/>
            <person name="Omelchenko D."/>
            <person name="Novikova G."/>
            <person name="Obukhova E."/>
            <person name="Bogdanov V."/>
            <person name="Penin A."/>
            <person name="Logacheva M."/>
        </authorList>
    </citation>
    <scope>NUCLEOTIDE SEQUENCE</scope>
    <source>
        <strain evidence="4">Hsosn_3</strain>
        <tissue evidence="4">Leaf</tissue>
    </source>
</reference>
<dbReference type="PANTHER" id="PTHR47936">
    <property type="entry name" value="PPR_LONG DOMAIN-CONTAINING PROTEIN"/>
    <property type="match status" value="1"/>
</dbReference>
<dbReference type="InterPro" id="IPR011990">
    <property type="entry name" value="TPR-like_helical_dom_sf"/>
</dbReference>
<feature type="repeat" description="PPR" evidence="3">
    <location>
        <begin position="317"/>
        <end position="351"/>
    </location>
</feature>
<dbReference type="AlphaFoldDB" id="A0AAD8IPK6"/>
<dbReference type="InterPro" id="IPR002885">
    <property type="entry name" value="PPR_rpt"/>
</dbReference>
<dbReference type="PROSITE" id="PS51375">
    <property type="entry name" value="PPR"/>
    <property type="match status" value="9"/>
</dbReference>
<comment type="caution">
    <text evidence="4">The sequence shown here is derived from an EMBL/GenBank/DDBJ whole genome shotgun (WGS) entry which is preliminary data.</text>
</comment>
<dbReference type="SUPFAM" id="SSF48452">
    <property type="entry name" value="TPR-like"/>
    <property type="match status" value="1"/>
</dbReference>
<evidence type="ECO:0000256" key="1">
    <source>
        <dbReference type="ARBA" id="ARBA00007626"/>
    </source>
</evidence>
<dbReference type="Pfam" id="PF13812">
    <property type="entry name" value="PPR_3"/>
    <property type="match status" value="1"/>
</dbReference>
<feature type="repeat" description="PPR" evidence="3">
    <location>
        <begin position="352"/>
        <end position="386"/>
    </location>
</feature>
<dbReference type="Pfam" id="PF01535">
    <property type="entry name" value="PPR"/>
    <property type="match status" value="1"/>
</dbReference>
<feature type="repeat" description="PPR" evidence="3">
    <location>
        <begin position="143"/>
        <end position="177"/>
    </location>
</feature>
<evidence type="ECO:0000313" key="5">
    <source>
        <dbReference type="Proteomes" id="UP001237642"/>
    </source>
</evidence>
<feature type="repeat" description="PPR" evidence="3">
    <location>
        <begin position="247"/>
        <end position="281"/>
    </location>
</feature>
<dbReference type="NCBIfam" id="TIGR00756">
    <property type="entry name" value="PPR"/>
    <property type="match status" value="9"/>
</dbReference>
<evidence type="ECO:0000256" key="3">
    <source>
        <dbReference type="PROSITE-ProRule" id="PRU00708"/>
    </source>
</evidence>
<feature type="repeat" description="PPR" evidence="3">
    <location>
        <begin position="178"/>
        <end position="212"/>
    </location>
</feature>
<gene>
    <name evidence="4" type="ORF">POM88_016766</name>
</gene>
<evidence type="ECO:0000313" key="4">
    <source>
        <dbReference type="EMBL" id="KAK1388588.1"/>
    </source>
</evidence>
<dbReference type="PANTHER" id="PTHR47936:SF1">
    <property type="entry name" value="PENTATRICOPEPTIDE REPEAT-CONTAINING PROTEIN GUN1, CHLOROPLASTIC"/>
    <property type="match status" value="1"/>
</dbReference>